<dbReference type="AlphaFoldDB" id="A0A420XU94"/>
<evidence type="ECO:0008006" key="5">
    <source>
        <dbReference type="Google" id="ProtNLM"/>
    </source>
</evidence>
<dbReference type="Proteomes" id="UP000281955">
    <property type="component" value="Unassembled WGS sequence"/>
</dbReference>
<evidence type="ECO:0000313" key="4">
    <source>
        <dbReference type="Proteomes" id="UP000281955"/>
    </source>
</evidence>
<dbReference type="EMBL" id="RBWV01000009">
    <property type="protein sequence ID" value="RKS80406.1"/>
    <property type="molecule type" value="Genomic_DNA"/>
</dbReference>
<feature type="transmembrane region" description="Helical" evidence="2">
    <location>
        <begin position="524"/>
        <end position="545"/>
    </location>
</feature>
<evidence type="ECO:0000256" key="2">
    <source>
        <dbReference type="SAM" id="Phobius"/>
    </source>
</evidence>
<proteinExistence type="predicted"/>
<keyword evidence="2" id="KW-1133">Transmembrane helix</keyword>
<feature type="transmembrane region" description="Helical" evidence="2">
    <location>
        <begin position="399"/>
        <end position="420"/>
    </location>
</feature>
<sequence length="1068" mass="108589">MLGLLLLRARVQLALLAAVLAVVTAGATLLGVSALLLTRTQERALDVAVVRAQPKELDVTAIATGVRGGDVTSVASGAGGVVRWVLEPLGSTSTRRFSSAMRRLGDGGSGSRQLGYLSALDALTERADLLTGRWPAAGGSGGALEAVVPEATARALHLSTGTRVALGAETGGGNSVSPVDVRVVGTFRPRPAAGWERDPLGGAGVEIAYQDGYSTEPAQAYGPFVVALPDLMTSGSTVDRLDVTASPVLTGVTGARLAEVSARLSAADPRLSAALRQRPAAERISSELPRTLAVARTQQSATRTVVLVVVLLGIALTATALGLAGRLVTALRAGETELLAALGAGPRQLLATAALEAAVLAALASVVAVPLSTLAHTGLTHLPVLERAGLAAGPSSDGAQLQAVVLGAVALAAVLVLPALRRDRGEHSSTRPSRRGLAARSGADLLLVGLALVGVWQLRDQPAASTARTDVVRVVSPALCLLAGAVVALRVVPLPLRGVDALARRSRALVLPLAAFEAARRPRAVAAALLLALTAAVTTFGASFGSTWQRSQHDQADIRVGTDASVSLVAPPEPGEGARVAAATGGTVSPVTDRPVAVGWFVGEQGLAPRLLAVDTAHAGALLRGRRDGRWRGTTWAASASRLRPTSRIVGVPLPSTGVTISGTASAGAELRATPRLLTQDATGLRTLTYAAPVRLDGSPHPLVLNVPLPPGLQLVGVALRFETVDQDAGPAPPSTDVSVTVHLPGATGGSTGWSAAPTGSDRSTGSEQVVTAAGVQVTSAGGATDVRTRAAVSVPGLVYGRAEVLSTALDRPQVVPVAASHRLLQTIHSSVGDELAVTVGATTVRVRVAAEVPYVPSLSGGIALLADADLLSRALVGAGQLDPAVDGWWVGDPQRADAAARLRALDIGDVLSRRELDDELARGPLRVVLPAALGVLLVAAVLLALVGTTLHVTADLESRALEVARLRGLGLPRRAILTALLVQHGAVLALLLSTGTVVGAVTSAAFATRLVRSDLGAEPTPAVLEQWPWGTEVALVGGVLLGCLALTALVVSVQVRRADTAHLRVAS</sequence>
<protein>
    <recommendedName>
        <fullName evidence="5">FtsX-like permease family protein</fullName>
    </recommendedName>
</protein>
<feature type="transmembrane region" description="Helical" evidence="2">
    <location>
        <begin position="928"/>
        <end position="955"/>
    </location>
</feature>
<accession>A0A420XU94</accession>
<keyword evidence="4" id="KW-1185">Reference proteome</keyword>
<name>A0A420XU94_9ACTN</name>
<reference evidence="3 4" key="1">
    <citation type="submission" date="2018-10" db="EMBL/GenBank/DDBJ databases">
        <title>Genomic Encyclopedia of Archaeal and Bacterial Type Strains, Phase II (KMG-II): from individual species to whole genera.</title>
        <authorList>
            <person name="Goeker M."/>
        </authorList>
    </citation>
    <scope>NUCLEOTIDE SEQUENCE [LARGE SCALE GENOMIC DNA]</scope>
    <source>
        <strain evidence="3 4">RP-AC37</strain>
    </source>
</reference>
<feature type="transmembrane region" description="Helical" evidence="2">
    <location>
        <begin position="471"/>
        <end position="492"/>
    </location>
</feature>
<organism evidence="3 4">
    <name type="scientific">Motilibacter peucedani</name>
    <dbReference type="NCBI Taxonomy" id="598650"/>
    <lineage>
        <taxon>Bacteria</taxon>
        <taxon>Bacillati</taxon>
        <taxon>Actinomycetota</taxon>
        <taxon>Actinomycetes</taxon>
        <taxon>Motilibacterales</taxon>
        <taxon>Motilibacteraceae</taxon>
        <taxon>Motilibacter</taxon>
    </lineage>
</organism>
<feature type="transmembrane region" description="Helical" evidence="2">
    <location>
        <begin position="976"/>
        <end position="1008"/>
    </location>
</feature>
<comment type="caution">
    <text evidence="3">The sequence shown here is derived from an EMBL/GenBank/DDBJ whole genome shotgun (WGS) entry which is preliminary data.</text>
</comment>
<keyword evidence="2" id="KW-0472">Membrane</keyword>
<feature type="transmembrane region" description="Helical" evidence="2">
    <location>
        <begin position="305"/>
        <end position="328"/>
    </location>
</feature>
<gene>
    <name evidence="3" type="ORF">CLV35_0837</name>
</gene>
<evidence type="ECO:0000313" key="3">
    <source>
        <dbReference type="EMBL" id="RKS80406.1"/>
    </source>
</evidence>
<keyword evidence="2" id="KW-0812">Transmembrane</keyword>
<feature type="region of interest" description="Disordered" evidence="1">
    <location>
        <begin position="745"/>
        <end position="766"/>
    </location>
</feature>
<feature type="transmembrane region" description="Helical" evidence="2">
    <location>
        <begin position="1028"/>
        <end position="1052"/>
    </location>
</feature>
<feature type="transmembrane region" description="Helical" evidence="2">
    <location>
        <begin position="441"/>
        <end position="459"/>
    </location>
</feature>
<dbReference type="InParanoid" id="A0A420XU94"/>
<dbReference type="RefSeq" id="WP_183061657.1">
    <property type="nucleotide sequence ID" value="NZ_RBWV01000009.1"/>
</dbReference>
<evidence type="ECO:0000256" key="1">
    <source>
        <dbReference type="SAM" id="MobiDB-lite"/>
    </source>
</evidence>